<evidence type="ECO:0000256" key="1">
    <source>
        <dbReference type="SAM" id="MobiDB-lite"/>
    </source>
</evidence>
<organism evidence="2">
    <name type="scientific">Rhodotorula toruloides</name>
    <name type="common">Yeast</name>
    <name type="synonym">Rhodosporidium toruloides</name>
    <dbReference type="NCBI Taxonomy" id="5286"/>
    <lineage>
        <taxon>Eukaryota</taxon>
        <taxon>Fungi</taxon>
        <taxon>Dikarya</taxon>
        <taxon>Basidiomycota</taxon>
        <taxon>Pucciniomycotina</taxon>
        <taxon>Microbotryomycetes</taxon>
        <taxon>Sporidiobolales</taxon>
        <taxon>Sporidiobolaceae</taxon>
        <taxon>Rhodotorula</taxon>
    </lineage>
</organism>
<feature type="compositionally biased region" description="Basic and acidic residues" evidence="1">
    <location>
        <begin position="34"/>
        <end position="50"/>
    </location>
</feature>
<feature type="compositionally biased region" description="Basic and acidic residues" evidence="1">
    <location>
        <begin position="417"/>
        <end position="431"/>
    </location>
</feature>
<dbReference type="EMBL" id="LK052947">
    <property type="protein sequence ID" value="CDR46320.1"/>
    <property type="molecule type" value="Genomic_DNA"/>
</dbReference>
<feature type="compositionally biased region" description="Acidic residues" evidence="1">
    <location>
        <begin position="110"/>
        <end position="122"/>
    </location>
</feature>
<feature type="region of interest" description="Disordered" evidence="1">
    <location>
        <begin position="756"/>
        <end position="783"/>
    </location>
</feature>
<feature type="compositionally biased region" description="Basic and acidic residues" evidence="1">
    <location>
        <begin position="651"/>
        <end position="669"/>
    </location>
</feature>
<name>A0A061B8S4_RHOTO</name>
<sequence>MDEPAQPSHDALPFSLPLATPPSTNLATPPTAPQHRDQPQPDAQEERGADESDVLGLSTAAMEVCGGKSGSREGEGEVGGDLVGEGAAVGASRSGPSSVDALKKEQMDAQADEEKEPGEIDQVEGSTPKEEPYKWQSSGIVPHTPPTTMDPFGTLLTLEPRSANQKMVDPSVYSDKLPDRPPPHRTAYEYRLFLPFRSIGNSLIGPRGLTILDIRKKSRLGVTQVLFTKEDRKGVLIMVGSLASIRRALEIIEDHVYRKEYGRWNSWELGKLRSMSPDWVKFALERATEMAGLWLKPDFADDDRRARPAPPGGGGLQSRLGDEPKYRRDQSLPPRPPPSGRRSSYPPPPAHQPQRYDDRPRGPPSNRDARNPPPPRNSRGPSQPRSYDRSRHPRSPDRRPTTPPHPSPRKGGSRRTPSPDKRNSRARTERLTDDEDDHGRRRSSRSRSPVRSRIRSESNKSRSPERPRGPTRSLLAVKEQEDEEPPTSYSIDIGDESALHFFGPNSCAPYIQTTTGSKVTVEASGVHVKVKVEGGDVQKAVEKVREVVASTGGKIGGVAAGRKEVTKVVVSPVKPDVPPVSPKKRRYSSATTQSHDSPETSFSSRQTADTSSEIDNDMNWVAREADLKEQVVKRMKERDTSTSGSVTPVEEPARWRGERRNDRPERRDAPVPNGPRFARRASIARRSPLPLPPHSSAFSSTGCSYTHYGAPPAPASYPPPQPAFAPSTDPYASTVPRWLNGDEQAFYDAEFRTKGWGWGSNGWHQSYSYEENKARKGAKKPKI</sequence>
<feature type="compositionally biased region" description="Basic and acidic residues" evidence="1">
    <location>
        <begin position="320"/>
        <end position="330"/>
    </location>
</feature>
<feature type="region of interest" description="Disordered" evidence="1">
    <location>
        <begin position="570"/>
        <end position="736"/>
    </location>
</feature>
<feature type="compositionally biased region" description="Pro residues" evidence="1">
    <location>
        <begin position="711"/>
        <end position="723"/>
    </location>
</feature>
<feature type="compositionally biased region" description="Basic and acidic residues" evidence="1">
    <location>
        <begin position="623"/>
        <end position="640"/>
    </location>
</feature>
<feature type="compositionally biased region" description="Basic and acidic residues" evidence="1">
    <location>
        <begin position="454"/>
        <end position="468"/>
    </location>
</feature>
<feature type="compositionally biased region" description="Basic and acidic residues" evidence="1">
    <location>
        <begin position="386"/>
        <end position="400"/>
    </location>
</feature>
<dbReference type="CDD" id="cd00105">
    <property type="entry name" value="KH-I"/>
    <property type="match status" value="1"/>
</dbReference>
<feature type="region of interest" description="Disordered" evidence="1">
    <location>
        <begin position="300"/>
        <end position="490"/>
    </location>
</feature>
<feature type="compositionally biased region" description="Polar residues" evidence="1">
    <location>
        <begin position="588"/>
        <end position="613"/>
    </location>
</feature>
<dbReference type="OrthoDB" id="2527369at2759"/>
<feature type="compositionally biased region" description="Pro residues" evidence="1">
    <location>
        <begin position="333"/>
        <end position="351"/>
    </location>
</feature>
<protein>
    <submittedName>
        <fullName evidence="2">RHTO0S12e02938g1_1</fullName>
    </submittedName>
</protein>
<gene>
    <name evidence="2" type="ORF">RHTO0S_12e02938g</name>
</gene>
<accession>A0A061B8S4</accession>
<feature type="compositionally biased region" description="Basic residues" evidence="1">
    <location>
        <begin position="440"/>
        <end position="453"/>
    </location>
</feature>
<proteinExistence type="predicted"/>
<reference evidence="2" key="1">
    <citation type="journal article" date="2014" name="Genome Announc.">
        <title>Draft genome sequence of Rhodosporidium toruloides CECT1137, an oleaginous yeast of biotechnological interest.</title>
        <authorList>
            <person name="Morin N."/>
            <person name="Calcas X."/>
            <person name="Devillers H."/>
            <person name="Durrens P."/>
            <person name="Sherman D.J."/>
            <person name="Nicaud J.-M."/>
            <person name="Neuveglise C."/>
        </authorList>
    </citation>
    <scope>NUCLEOTIDE SEQUENCE</scope>
    <source>
        <strain evidence="2">CECT1137</strain>
    </source>
</reference>
<feature type="compositionally biased region" description="Low complexity" evidence="1">
    <location>
        <begin position="684"/>
        <end position="700"/>
    </location>
</feature>
<evidence type="ECO:0000313" key="2">
    <source>
        <dbReference type="EMBL" id="CDR46320.1"/>
    </source>
</evidence>
<feature type="region of interest" description="Disordered" evidence="1">
    <location>
        <begin position="1"/>
        <end position="147"/>
    </location>
</feature>
<dbReference type="AlphaFoldDB" id="A0A061B8S4"/>